<name>A0A6A6AEC8_9PLEO</name>
<dbReference type="RefSeq" id="XP_033523737.1">
    <property type="nucleotide sequence ID" value="XM_033668118.1"/>
</dbReference>
<dbReference type="CDD" id="cd02901">
    <property type="entry name" value="Macro_Poa1p-like"/>
    <property type="match status" value="1"/>
</dbReference>
<evidence type="ECO:0000256" key="6">
    <source>
        <dbReference type="ARBA" id="ARBA00034427"/>
    </source>
</evidence>
<dbReference type="PANTHER" id="PTHR12521">
    <property type="entry name" value="PROTEIN C6ORF130"/>
    <property type="match status" value="1"/>
</dbReference>
<dbReference type="SMART" id="SM00506">
    <property type="entry name" value="A1pp"/>
    <property type="match status" value="1"/>
</dbReference>
<dbReference type="Proteomes" id="UP000799771">
    <property type="component" value="Unassembled WGS sequence"/>
</dbReference>
<dbReference type="GO" id="GO:0004721">
    <property type="term" value="F:phosphoprotein phosphatase activity"/>
    <property type="evidence" value="ECO:0007669"/>
    <property type="project" value="UniProtKB-KW"/>
</dbReference>
<keyword evidence="10" id="KW-1185">Reference proteome</keyword>
<dbReference type="Gene3D" id="3.40.220.10">
    <property type="entry name" value="Leucine Aminopeptidase, subunit E, domain 1"/>
    <property type="match status" value="1"/>
</dbReference>
<sequence length="269" mass="29993">MSGLPKKKITALSQPINKGKRKLEEREFAVDSCDEPTSILLSTQGENVKSKRYTSISPPPTKRRDTKNVTMKEQKHLDYRDLPPSWPTAQSTSAAASQFATPSSLKLVYHQGDIFENIPKGCLLIHACNAQGHWGSGIAKAFRDQYPKAYAAHRNFCIKDHTKFNPVRTGTAQLVAPCEGESEHWIGCVFTSAKYGKAKDKPEVIVRNTVNSMKMLLELVMQAEGITEIRMCMLNSGKFGVPWEKTSEALESIELQAGWRVTIGVWEPV</sequence>
<evidence type="ECO:0000256" key="5">
    <source>
        <dbReference type="ARBA" id="ARBA00022912"/>
    </source>
</evidence>
<gene>
    <name evidence="9" type="ORF">P153DRAFT_366749</name>
</gene>
<dbReference type="GO" id="GO:0140291">
    <property type="term" value="P:peptidyl-glutamate ADP-deribosylation"/>
    <property type="evidence" value="ECO:0007669"/>
    <property type="project" value="TreeGrafter"/>
</dbReference>
<comment type="similarity">
    <text evidence="2">Belongs to the POA1 family.</text>
</comment>
<feature type="domain" description="Macro" evidence="8">
    <location>
        <begin position="94"/>
        <end position="269"/>
    </location>
</feature>
<dbReference type="Pfam" id="PF01661">
    <property type="entry name" value="Macro"/>
    <property type="match status" value="1"/>
</dbReference>
<keyword evidence="5" id="KW-0378">Hydrolase</keyword>
<evidence type="ECO:0000313" key="10">
    <source>
        <dbReference type="Proteomes" id="UP000799771"/>
    </source>
</evidence>
<dbReference type="EMBL" id="ML977506">
    <property type="protein sequence ID" value="KAF2129348.1"/>
    <property type="molecule type" value="Genomic_DNA"/>
</dbReference>
<organism evidence="9 10">
    <name type="scientific">Dothidotthia symphoricarpi CBS 119687</name>
    <dbReference type="NCBI Taxonomy" id="1392245"/>
    <lineage>
        <taxon>Eukaryota</taxon>
        <taxon>Fungi</taxon>
        <taxon>Dikarya</taxon>
        <taxon>Ascomycota</taxon>
        <taxon>Pezizomycotina</taxon>
        <taxon>Dothideomycetes</taxon>
        <taxon>Pleosporomycetidae</taxon>
        <taxon>Pleosporales</taxon>
        <taxon>Dothidotthiaceae</taxon>
        <taxon>Dothidotthia</taxon>
    </lineage>
</organism>
<comment type="catalytic activity">
    <reaction evidence="6">
        <text>ADP-alpha-D-ribose 1''-phosphate + H2O = ADP-D-ribose + phosphate</text>
        <dbReference type="Rhea" id="RHEA:25029"/>
        <dbReference type="ChEBI" id="CHEBI:15377"/>
        <dbReference type="ChEBI" id="CHEBI:43474"/>
        <dbReference type="ChEBI" id="CHEBI:57967"/>
        <dbReference type="ChEBI" id="CHEBI:58753"/>
        <dbReference type="EC" id="3.1.3.84"/>
    </reaction>
</comment>
<dbReference type="OrthoDB" id="2155246at2759"/>
<dbReference type="AlphaFoldDB" id="A0A6A6AEC8"/>
<evidence type="ECO:0000256" key="2">
    <source>
        <dbReference type="ARBA" id="ARBA00006575"/>
    </source>
</evidence>
<dbReference type="GeneID" id="54408550"/>
<dbReference type="EC" id="3.1.3.84" evidence="3"/>
<reference evidence="9" key="1">
    <citation type="journal article" date="2020" name="Stud. Mycol.">
        <title>101 Dothideomycetes genomes: a test case for predicting lifestyles and emergence of pathogens.</title>
        <authorList>
            <person name="Haridas S."/>
            <person name="Albert R."/>
            <person name="Binder M."/>
            <person name="Bloem J."/>
            <person name="Labutti K."/>
            <person name="Salamov A."/>
            <person name="Andreopoulos B."/>
            <person name="Baker S."/>
            <person name="Barry K."/>
            <person name="Bills G."/>
            <person name="Bluhm B."/>
            <person name="Cannon C."/>
            <person name="Castanera R."/>
            <person name="Culley D."/>
            <person name="Daum C."/>
            <person name="Ezra D."/>
            <person name="Gonzalez J."/>
            <person name="Henrissat B."/>
            <person name="Kuo A."/>
            <person name="Liang C."/>
            <person name="Lipzen A."/>
            <person name="Lutzoni F."/>
            <person name="Magnuson J."/>
            <person name="Mondo S."/>
            <person name="Nolan M."/>
            <person name="Ohm R."/>
            <person name="Pangilinan J."/>
            <person name="Park H.-J."/>
            <person name="Ramirez L."/>
            <person name="Alfaro M."/>
            <person name="Sun H."/>
            <person name="Tritt A."/>
            <person name="Yoshinaga Y."/>
            <person name="Zwiers L.-H."/>
            <person name="Turgeon B."/>
            <person name="Goodwin S."/>
            <person name="Spatafora J."/>
            <person name="Crous P."/>
            <person name="Grigoriev I."/>
        </authorList>
    </citation>
    <scope>NUCLEOTIDE SEQUENCE</scope>
    <source>
        <strain evidence="9">CBS 119687</strain>
    </source>
</reference>
<keyword evidence="5" id="KW-0904">Protein phosphatase</keyword>
<evidence type="ECO:0000256" key="4">
    <source>
        <dbReference type="ARBA" id="ARBA00019744"/>
    </source>
</evidence>
<protein>
    <recommendedName>
        <fullName evidence="4">ADP-ribose 1''-phosphate phosphatase</fullName>
        <ecNumber evidence="3">3.1.3.84</ecNumber>
    </recommendedName>
</protein>
<dbReference type="PANTHER" id="PTHR12521:SF0">
    <property type="entry name" value="ADP-RIBOSE GLYCOHYDROLASE OARD1"/>
    <property type="match status" value="1"/>
</dbReference>
<evidence type="ECO:0000256" key="1">
    <source>
        <dbReference type="ARBA" id="ARBA00002432"/>
    </source>
</evidence>
<dbReference type="PROSITE" id="PS51154">
    <property type="entry name" value="MACRO"/>
    <property type="match status" value="1"/>
</dbReference>
<comment type="function">
    <text evidence="1">Highly specific phosphatase involved in the metabolism of ADP-ribose 1''-phosphate (Appr1p) which is produced as a consequence of tRNA splicing.</text>
</comment>
<evidence type="ECO:0000256" key="3">
    <source>
        <dbReference type="ARBA" id="ARBA00012983"/>
    </source>
</evidence>
<evidence type="ECO:0000256" key="7">
    <source>
        <dbReference type="SAM" id="MobiDB-lite"/>
    </source>
</evidence>
<evidence type="ECO:0000259" key="8">
    <source>
        <dbReference type="PROSITE" id="PS51154"/>
    </source>
</evidence>
<dbReference type="SUPFAM" id="SSF52949">
    <property type="entry name" value="Macro domain-like"/>
    <property type="match status" value="1"/>
</dbReference>
<dbReference type="InterPro" id="IPR043472">
    <property type="entry name" value="Macro_dom-like"/>
</dbReference>
<proteinExistence type="inferred from homology"/>
<accession>A0A6A6AEC8</accession>
<feature type="region of interest" description="Disordered" evidence="7">
    <location>
        <begin position="1"/>
        <end position="70"/>
    </location>
</feature>
<dbReference type="InterPro" id="IPR002589">
    <property type="entry name" value="Macro_dom"/>
</dbReference>
<dbReference type="InterPro" id="IPR050892">
    <property type="entry name" value="ADP-ribose_metab_enzymes"/>
</dbReference>
<evidence type="ECO:0000313" key="9">
    <source>
        <dbReference type="EMBL" id="KAF2129348.1"/>
    </source>
</evidence>